<dbReference type="GO" id="GO:0006309">
    <property type="term" value="P:apoptotic DNA fragmentation"/>
    <property type="evidence" value="ECO:0007669"/>
    <property type="project" value="InterPro"/>
</dbReference>
<dbReference type="Proteomes" id="UP000002320">
    <property type="component" value="Unassembled WGS sequence"/>
</dbReference>
<dbReference type="InParanoid" id="B0WHX2"/>
<dbReference type="EnsemblMetazoa" id="CPIJ006433-RA">
    <property type="protein sequence ID" value="CPIJ006433-PA"/>
    <property type="gene ID" value="CPIJ006433"/>
</dbReference>
<dbReference type="VEuPathDB" id="VectorBase:CPIJ006433"/>
<keyword evidence="3" id="KW-0175">Coiled coil</keyword>
<keyword evidence="1 2" id="KW-0053">Apoptosis</keyword>
<accession>B0WHX2</accession>
<evidence type="ECO:0000259" key="4">
    <source>
        <dbReference type="PROSITE" id="PS51135"/>
    </source>
</evidence>
<organism>
    <name type="scientific">Culex quinquefasciatus</name>
    <name type="common">Southern house mosquito</name>
    <name type="synonym">Culex pungens</name>
    <dbReference type="NCBI Taxonomy" id="7176"/>
    <lineage>
        <taxon>Eukaryota</taxon>
        <taxon>Metazoa</taxon>
        <taxon>Ecdysozoa</taxon>
        <taxon>Arthropoda</taxon>
        <taxon>Hexapoda</taxon>
        <taxon>Insecta</taxon>
        <taxon>Pterygota</taxon>
        <taxon>Neoptera</taxon>
        <taxon>Endopterygota</taxon>
        <taxon>Diptera</taxon>
        <taxon>Nematocera</taxon>
        <taxon>Culicoidea</taxon>
        <taxon>Culicidae</taxon>
        <taxon>Culicinae</taxon>
        <taxon>Culicini</taxon>
        <taxon>Culex</taxon>
        <taxon>Culex</taxon>
    </lineage>
</organism>
<dbReference type="FunFam" id="3.10.20.10:FF:000015">
    <property type="entry name" value="DNAation factor-related protein 4"/>
    <property type="match status" value="1"/>
</dbReference>
<dbReference type="Pfam" id="PF09230">
    <property type="entry name" value="DFF40"/>
    <property type="match status" value="1"/>
</dbReference>
<evidence type="ECO:0000256" key="3">
    <source>
        <dbReference type="SAM" id="Coils"/>
    </source>
</evidence>
<dbReference type="PANTHER" id="PTHR13067:SF2">
    <property type="entry name" value="CASPASE-ACTIVATED DNASE"/>
    <property type="match status" value="1"/>
</dbReference>
<evidence type="ECO:0000256" key="1">
    <source>
        <dbReference type="ARBA" id="ARBA00022703"/>
    </source>
</evidence>
<evidence type="ECO:0000313" key="6">
    <source>
        <dbReference type="EnsemblMetazoa" id="CPIJ006433-PA"/>
    </source>
</evidence>
<dbReference type="eggNOG" id="ENOG502R0RF">
    <property type="taxonomic scope" value="Eukaryota"/>
</dbReference>
<dbReference type="SUPFAM" id="SSF54060">
    <property type="entry name" value="His-Me finger endonucleases"/>
    <property type="match status" value="1"/>
</dbReference>
<sequence length="440" mass="50342">MFNIRSSPKKPSGAGPLQGYKITNELRSKKYGVAADSLAMLRMKAAEKFKLENCRVYLAQDGVEVLDEDYFRTLPAQVLFVVAERDAIVKTDFELMYDAIQQTHSELIEAGSLAKQFVSNNQTQIARMLEEAQRAQDERTAKSRRSEHAEWFEGFDSRAGQTKEEIMQRRGQDRIRGYFYKTKDELTKCAIYRGNVMAKELIDEMLELFRHLLIGFDYFSAIFDRSHPARLPDNAEVSDLVVGSGERTVAAAAAASPDGQEDEVDAQRIVPKRMKLAIKETLEKDGNAIERYRVALCNSRGEFRCMGLWNERKCKYGAHVINPYASRENMILFQVWNLDHQVEISRSVLPSIVQNVARVVAKEADAVCRVHNRRGKKLSVITYFIELFTLGNLKLVHIVCHDKSIHDMISRGAIICEKCAEYKYIKEFQSKIRFNKNALM</sequence>
<gene>
    <name evidence="6" type="primary">6038515</name>
    <name evidence="5" type="ORF">CpipJ_CPIJ006433</name>
</gene>
<dbReference type="STRING" id="7176.B0WHX2"/>
<dbReference type="KEGG" id="cqu:CpipJ_CPIJ006433"/>
<evidence type="ECO:0000313" key="7">
    <source>
        <dbReference type="Proteomes" id="UP000002320"/>
    </source>
</evidence>
<dbReference type="EMBL" id="DS231940">
    <property type="protein sequence ID" value="EDS28031.1"/>
    <property type="molecule type" value="Genomic_DNA"/>
</dbReference>
<dbReference type="InterPro" id="IPR039729">
    <property type="entry name" value="DFF40"/>
</dbReference>
<dbReference type="FunCoup" id="B0WHX2">
    <property type="interactions" value="206"/>
</dbReference>
<dbReference type="OrthoDB" id="9943677at2759"/>
<dbReference type="InterPro" id="IPR044925">
    <property type="entry name" value="His-Me_finger_sf"/>
</dbReference>
<dbReference type="PANTHER" id="PTHR13067">
    <property type="entry name" value="CASPASE-ACTIVATED DNASE"/>
    <property type="match status" value="1"/>
</dbReference>
<evidence type="ECO:0000313" key="5">
    <source>
        <dbReference type="EMBL" id="EDS28031.1"/>
    </source>
</evidence>
<dbReference type="OMA" id="QCHEYKI"/>
<dbReference type="HOGENOM" id="CLU_049235_0_0_1"/>
<dbReference type="Gene3D" id="3.10.20.10">
    <property type="match status" value="1"/>
</dbReference>
<feature type="domain" description="CIDE-N" evidence="4">
    <location>
        <begin position="16"/>
        <end position="91"/>
    </location>
</feature>
<evidence type="ECO:0000256" key="2">
    <source>
        <dbReference type="PROSITE-ProRule" id="PRU00447"/>
    </source>
</evidence>
<dbReference type="GO" id="GO:0005737">
    <property type="term" value="C:cytoplasm"/>
    <property type="evidence" value="ECO:0007669"/>
    <property type="project" value="InterPro"/>
</dbReference>
<name>B0WHX2_CULQU</name>
<reference evidence="6" key="2">
    <citation type="submission" date="2021-02" db="UniProtKB">
        <authorList>
            <consortium name="EnsemblMetazoa"/>
        </authorList>
    </citation>
    <scope>IDENTIFICATION</scope>
    <source>
        <strain evidence="6">JHB</strain>
    </source>
</reference>
<keyword evidence="7" id="KW-1185">Reference proteome</keyword>
<dbReference type="GO" id="GO:0004520">
    <property type="term" value="F:DNA endonuclease activity"/>
    <property type="evidence" value="ECO:0007669"/>
    <property type="project" value="InterPro"/>
</dbReference>
<dbReference type="SMART" id="SM00266">
    <property type="entry name" value="CAD"/>
    <property type="match status" value="1"/>
</dbReference>
<dbReference type="AlphaFoldDB" id="B0WHX2"/>
<dbReference type="SUPFAM" id="SSF54277">
    <property type="entry name" value="CAD &amp; PB1 domains"/>
    <property type="match status" value="1"/>
</dbReference>
<proteinExistence type="predicted"/>
<dbReference type="Pfam" id="PF02017">
    <property type="entry name" value="CIDE-N"/>
    <property type="match status" value="1"/>
</dbReference>
<dbReference type="InterPro" id="IPR003508">
    <property type="entry name" value="CIDE-N_dom"/>
</dbReference>
<dbReference type="VEuPathDB" id="VectorBase:CQUJHB015193"/>
<dbReference type="GO" id="GO:0016787">
    <property type="term" value="F:hydrolase activity"/>
    <property type="evidence" value="ECO:0007669"/>
    <property type="project" value="InterPro"/>
</dbReference>
<reference evidence="5" key="1">
    <citation type="submission" date="2007-03" db="EMBL/GenBank/DDBJ databases">
        <title>Annotation of Culex pipiens quinquefasciatus.</title>
        <authorList>
            <consortium name="The Broad Institute Genome Sequencing Platform"/>
            <person name="Atkinson P.W."/>
            <person name="Hemingway J."/>
            <person name="Christensen B.M."/>
            <person name="Higgs S."/>
            <person name="Kodira C."/>
            <person name="Hannick L."/>
            <person name="Megy K."/>
            <person name="O'Leary S."/>
            <person name="Pearson M."/>
            <person name="Haas B.J."/>
            <person name="Mauceli E."/>
            <person name="Wortman J.R."/>
            <person name="Lee N.H."/>
            <person name="Guigo R."/>
            <person name="Stanke M."/>
            <person name="Alvarado L."/>
            <person name="Amedeo P."/>
            <person name="Antoine C.H."/>
            <person name="Arensburger P."/>
            <person name="Bidwell S.L."/>
            <person name="Crawford M."/>
            <person name="Camaro F."/>
            <person name="Devon K."/>
            <person name="Engels R."/>
            <person name="Hammond M."/>
            <person name="Howarth C."/>
            <person name="Koehrsen M."/>
            <person name="Lawson D."/>
            <person name="Montgomery P."/>
            <person name="Nene V."/>
            <person name="Nusbaum C."/>
            <person name="Puiu D."/>
            <person name="Romero-Severson J."/>
            <person name="Severson D.W."/>
            <person name="Shumway M."/>
            <person name="Sisk P."/>
            <person name="Stolte C."/>
            <person name="Zeng Q."/>
            <person name="Eisenstadt E."/>
            <person name="Fraser-Liggett C."/>
            <person name="Strausberg R."/>
            <person name="Galagan J."/>
            <person name="Birren B."/>
            <person name="Collins F.H."/>
        </authorList>
    </citation>
    <scope>NUCLEOTIDE SEQUENCE [LARGE SCALE GENOMIC DNA]</scope>
    <source>
        <strain evidence="5">JHB</strain>
    </source>
</reference>
<dbReference type="InterPro" id="IPR015311">
    <property type="entry name" value="DFF40_C"/>
</dbReference>
<feature type="coiled-coil region" evidence="3">
    <location>
        <begin position="118"/>
        <end position="145"/>
    </location>
</feature>
<dbReference type="GO" id="GO:0005634">
    <property type="term" value="C:nucleus"/>
    <property type="evidence" value="ECO:0007669"/>
    <property type="project" value="InterPro"/>
</dbReference>
<protein>
    <submittedName>
        <fullName evidence="5">Caspase-activated nuclease</fullName>
    </submittedName>
</protein>
<dbReference type="PROSITE" id="PS51135">
    <property type="entry name" value="CIDE_N"/>
    <property type="match status" value="1"/>
</dbReference>